<sequence>MASVSVIPPNPTDIPSEIKCQAIADNIKKDKGWDIEFDITNSDAEFSTDDATSDELKIALTARFPEDWTYLALTTQE</sequence>
<protein>
    <submittedName>
        <fullName evidence="1">Uncharacterized protein</fullName>
    </submittedName>
</protein>
<dbReference type="AlphaFoldDB" id="A0A128FA71"/>
<reference evidence="2" key="1">
    <citation type="submission" date="2016-02" db="EMBL/GenBank/DDBJ databases">
        <authorList>
            <person name="Rodrigo-Torres Lidia"/>
            <person name="Arahal R.David."/>
        </authorList>
    </citation>
    <scope>NUCLEOTIDE SEQUENCE [LARGE SCALE GENOMIC DNA]</scope>
    <source>
        <strain evidence="2">CECT 8713</strain>
    </source>
</reference>
<evidence type="ECO:0000313" key="2">
    <source>
        <dbReference type="Proteomes" id="UP000073601"/>
    </source>
</evidence>
<dbReference type="EMBL" id="FIZY01000024">
    <property type="protein sequence ID" value="CZF83682.1"/>
    <property type="molecule type" value="Genomic_DNA"/>
</dbReference>
<organism evidence="1 2">
    <name type="scientific">Grimontia marina</name>
    <dbReference type="NCBI Taxonomy" id="646534"/>
    <lineage>
        <taxon>Bacteria</taxon>
        <taxon>Pseudomonadati</taxon>
        <taxon>Pseudomonadota</taxon>
        <taxon>Gammaproteobacteria</taxon>
        <taxon>Vibrionales</taxon>
        <taxon>Vibrionaceae</taxon>
        <taxon>Grimontia</taxon>
    </lineage>
</organism>
<name>A0A128FA71_9GAMM</name>
<dbReference type="Proteomes" id="UP000073601">
    <property type="component" value="Unassembled WGS sequence"/>
</dbReference>
<gene>
    <name evidence="1" type="ORF">GMA8713_02764</name>
</gene>
<dbReference type="OrthoDB" id="9884002at2"/>
<evidence type="ECO:0000313" key="1">
    <source>
        <dbReference type="EMBL" id="CZF83682.1"/>
    </source>
</evidence>
<proteinExistence type="predicted"/>
<accession>A0A128FA71</accession>
<keyword evidence="2" id="KW-1185">Reference proteome</keyword>
<dbReference type="RefSeq" id="WP_062710765.1">
    <property type="nucleotide sequence ID" value="NZ_CAWRCI010000024.1"/>
</dbReference>